<dbReference type="CDD" id="cd03429">
    <property type="entry name" value="NUDIX_NADH_pyrophosphatase_Nudt13"/>
    <property type="match status" value="1"/>
</dbReference>
<reference evidence="12" key="1">
    <citation type="submission" date="2016-10" db="EMBL/GenBank/DDBJ databases">
        <authorList>
            <person name="Varghese N."/>
            <person name="Submissions S."/>
        </authorList>
    </citation>
    <scope>NUCLEOTIDE SEQUENCE [LARGE SCALE GENOMIC DNA]</scope>
    <source>
        <strain evidence="12">DSM 22951</strain>
    </source>
</reference>
<dbReference type="RefSeq" id="WP_109683890.1">
    <property type="nucleotide sequence ID" value="NZ_QGDN01000001.1"/>
</dbReference>
<dbReference type="PROSITE" id="PS00893">
    <property type="entry name" value="NUDIX_BOX"/>
    <property type="match status" value="1"/>
</dbReference>
<dbReference type="InterPro" id="IPR020084">
    <property type="entry name" value="NUDIX_hydrolase_CS"/>
</dbReference>
<dbReference type="Proteomes" id="UP000250028">
    <property type="component" value="Unassembled WGS sequence"/>
</dbReference>
<keyword evidence="6" id="KW-0378">Hydrolase</keyword>
<dbReference type="EMBL" id="UESZ01000001">
    <property type="protein sequence ID" value="SSA33157.1"/>
    <property type="molecule type" value="Genomic_DNA"/>
</dbReference>
<dbReference type="GO" id="GO:0046872">
    <property type="term" value="F:metal ion binding"/>
    <property type="evidence" value="ECO:0007669"/>
    <property type="project" value="UniProtKB-KW"/>
</dbReference>
<dbReference type="InterPro" id="IPR015797">
    <property type="entry name" value="NUDIX_hydrolase-like_dom_sf"/>
</dbReference>
<dbReference type="Pfam" id="PF09297">
    <property type="entry name" value="Zn_ribbon_NUD"/>
    <property type="match status" value="1"/>
</dbReference>
<evidence type="ECO:0000256" key="9">
    <source>
        <dbReference type="ARBA" id="ARBA00023679"/>
    </source>
</evidence>
<evidence type="ECO:0000256" key="2">
    <source>
        <dbReference type="ARBA" id="ARBA00001947"/>
    </source>
</evidence>
<evidence type="ECO:0000256" key="3">
    <source>
        <dbReference type="ARBA" id="ARBA00009595"/>
    </source>
</evidence>
<evidence type="ECO:0000259" key="10">
    <source>
        <dbReference type="PROSITE" id="PS51462"/>
    </source>
</evidence>
<sequence length="303" mass="33345">MPPKFDLLLNRPGVDRRANDRREVDLLPRLLADPDTNVLDWYAGRAPVRPDGTLAFRSPRSADQQALSIFLGAMHDGPALLVVHPERAGDDVPVADLRTVGETLDDEQRSILATAAGIANWHATQGFCPQDGSPTVPVEAGWARQCAAEEHHHYPRTDPAVIMSVIDPDDRLLLAQGTRFGTREGEIPRMSVLAGFVEPGESLAAAVAREVQEEVGVSVRDAQYLGDQPWPFPASLMIGYVAYTDAPALDTDPHEIVAARWFTRDELTDDLRAERIGVPPRLSIARHLIEHWYGGPLPVATRW</sequence>
<evidence type="ECO:0000256" key="7">
    <source>
        <dbReference type="ARBA" id="ARBA00022842"/>
    </source>
</evidence>
<organism evidence="11 12">
    <name type="scientific">Branchiibius hedensis</name>
    <dbReference type="NCBI Taxonomy" id="672460"/>
    <lineage>
        <taxon>Bacteria</taxon>
        <taxon>Bacillati</taxon>
        <taxon>Actinomycetota</taxon>
        <taxon>Actinomycetes</taxon>
        <taxon>Micrococcales</taxon>
        <taxon>Dermacoccaceae</taxon>
        <taxon>Branchiibius</taxon>
    </lineage>
</organism>
<comment type="similarity">
    <text evidence="3">Belongs to the Nudix hydrolase family. NudC subfamily.</text>
</comment>
<keyword evidence="12" id="KW-1185">Reference proteome</keyword>
<dbReference type="InterPro" id="IPR015376">
    <property type="entry name" value="Znr_NADH_PPase"/>
</dbReference>
<accession>A0A2Y8ZTB5</accession>
<comment type="catalytic activity">
    <reaction evidence="9">
        <text>a 5'-end NAD(+)-phospho-ribonucleoside in mRNA + H2O = a 5'-end phospho-adenosine-phospho-ribonucleoside in mRNA + beta-nicotinamide D-ribonucleotide + 2 H(+)</text>
        <dbReference type="Rhea" id="RHEA:60876"/>
        <dbReference type="Rhea" id="RHEA-COMP:15698"/>
        <dbReference type="Rhea" id="RHEA-COMP:15719"/>
        <dbReference type="ChEBI" id="CHEBI:14649"/>
        <dbReference type="ChEBI" id="CHEBI:15377"/>
        <dbReference type="ChEBI" id="CHEBI:15378"/>
        <dbReference type="ChEBI" id="CHEBI:144029"/>
        <dbReference type="ChEBI" id="CHEBI:144051"/>
    </reaction>
    <physiologicalReaction direction="left-to-right" evidence="9">
        <dbReference type="Rhea" id="RHEA:60877"/>
    </physiologicalReaction>
</comment>
<keyword evidence="7" id="KW-0460">Magnesium</keyword>
<evidence type="ECO:0000256" key="1">
    <source>
        <dbReference type="ARBA" id="ARBA00001946"/>
    </source>
</evidence>
<dbReference type="GO" id="GO:0035529">
    <property type="term" value="F:NADH pyrophosphatase activity"/>
    <property type="evidence" value="ECO:0007669"/>
    <property type="project" value="TreeGrafter"/>
</dbReference>
<dbReference type="InterPro" id="IPR049734">
    <property type="entry name" value="NudC-like_C"/>
</dbReference>
<dbReference type="GO" id="GO:0006742">
    <property type="term" value="P:NADP+ catabolic process"/>
    <property type="evidence" value="ECO:0007669"/>
    <property type="project" value="TreeGrafter"/>
</dbReference>
<dbReference type="InterPro" id="IPR015375">
    <property type="entry name" value="NADH_PPase-like_N"/>
</dbReference>
<evidence type="ECO:0000313" key="12">
    <source>
        <dbReference type="Proteomes" id="UP000250028"/>
    </source>
</evidence>
<dbReference type="AlphaFoldDB" id="A0A2Y8ZTB5"/>
<protein>
    <recommendedName>
        <fullName evidence="4">NAD(+) diphosphatase</fullName>
        <ecNumber evidence="4">3.6.1.22</ecNumber>
    </recommendedName>
</protein>
<comment type="cofactor">
    <cofactor evidence="1">
        <name>Mg(2+)</name>
        <dbReference type="ChEBI" id="CHEBI:18420"/>
    </cofactor>
</comment>
<dbReference type="PANTHER" id="PTHR42904:SF6">
    <property type="entry name" value="NAD-CAPPED RNA HYDROLASE NUDT12"/>
    <property type="match status" value="1"/>
</dbReference>
<dbReference type="Gene3D" id="3.90.79.20">
    <property type="match status" value="1"/>
</dbReference>
<evidence type="ECO:0000256" key="6">
    <source>
        <dbReference type="ARBA" id="ARBA00022801"/>
    </source>
</evidence>
<dbReference type="PROSITE" id="PS51462">
    <property type="entry name" value="NUDIX"/>
    <property type="match status" value="1"/>
</dbReference>
<evidence type="ECO:0000256" key="5">
    <source>
        <dbReference type="ARBA" id="ARBA00022723"/>
    </source>
</evidence>
<dbReference type="GO" id="GO:0019677">
    <property type="term" value="P:NAD+ catabolic process"/>
    <property type="evidence" value="ECO:0007669"/>
    <property type="project" value="TreeGrafter"/>
</dbReference>
<evidence type="ECO:0000313" key="11">
    <source>
        <dbReference type="EMBL" id="SSA33157.1"/>
    </source>
</evidence>
<proteinExistence type="inferred from homology"/>
<dbReference type="EC" id="3.6.1.22" evidence="4"/>
<dbReference type="Gene3D" id="3.90.79.10">
    <property type="entry name" value="Nucleoside Triphosphate Pyrophosphohydrolase"/>
    <property type="match status" value="1"/>
</dbReference>
<dbReference type="PANTHER" id="PTHR42904">
    <property type="entry name" value="NUDIX HYDROLASE, NUDC SUBFAMILY"/>
    <property type="match status" value="1"/>
</dbReference>
<dbReference type="Pfam" id="PF09296">
    <property type="entry name" value="NUDIX-like"/>
    <property type="match status" value="1"/>
</dbReference>
<name>A0A2Y8ZTB5_9MICO</name>
<dbReference type="NCBIfam" id="NF001299">
    <property type="entry name" value="PRK00241.1"/>
    <property type="match status" value="1"/>
</dbReference>
<dbReference type="OrthoDB" id="9791656at2"/>
<evidence type="ECO:0000256" key="4">
    <source>
        <dbReference type="ARBA" id="ARBA00012381"/>
    </source>
</evidence>
<dbReference type="InterPro" id="IPR000086">
    <property type="entry name" value="NUDIX_hydrolase_dom"/>
</dbReference>
<comment type="cofactor">
    <cofactor evidence="2">
        <name>Zn(2+)</name>
        <dbReference type="ChEBI" id="CHEBI:29105"/>
    </cofactor>
</comment>
<keyword evidence="8" id="KW-0520">NAD</keyword>
<keyword evidence="5" id="KW-0479">Metal-binding</keyword>
<dbReference type="Pfam" id="PF00293">
    <property type="entry name" value="NUDIX"/>
    <property type="match status" value="1"/>
</dbReference>
<gene>
    <name evidence="11" type="ORF">SAMN04489750_0428</name>
</gene>
<evidence type="ECO:0000256" key="8">
    <source>
        <dbReference type="ARBA" id="ARBA00023027"/>
    </source>
</evidence>
<feature type="domain" description="Nudix hydrolase" evidence="10">
    <location>
        <begin position="155"/>
        <end position="284"/>
    </location>
</feature>
<dbReference type="InterPro" id="IPR050241">
    <property type="entry name" value="NAD-cap_RNA_hydrolase_NudC"/>
</dbReference>
<dbReference type="SUPFAM" id="SSF55811">
    <property type="entry name" value="Nudix"/>
    <property type="match status" value="1"/>
</dbReference>
<dbReference type="GO" id="GO:0005829">
    <property type="term" value="C:cytosol"/>
    <property type="evidence" value="ECO:0007669"/>
    <property type="project" value="TreeGrafter"/>
</dbReference>